<dbReference type="GO" id="GO:0032259">
    <property type="term" value="P:methylation"/>
    <property type="evidence" value="ECO:0007669"/>
    <property type="project" value="UniProtKB-KW"/>
</dbReference>
<protein>
    <submittedName>
        <fullName evidence="6">RsmB/NOP family class I SAM-dependent RNA methyltransferase</fullName>
        <ecNumber evidence="6">2.1.1.-</ecNumber>
    </submittedName>
</protein>
<evidence type="ECO:0000313" key="7">
    <source>
        <dbReference type="Proteomes" id="UP001529235"/>
    </source>
</evidence>
<evidence type="ECO:0000256" key="2">
    <source>
        <dbReference type="ARBA" id="ARBA00022679"/>
    </source>
</evidence>
<keyword evidence="4" id="KW-0694">RNA-binding</keyword>
<organism evidence="6 7">
    <name type="scientific">Ignisphaera cupida</name>
    <dbReference type="NCBI Taxonomy" id="3050454"/>
    <lineage>
        <taxon>Archaea</taxon>
        <taxon>Thermoproteota</taxon>
        <taxon>Thermoprotei</taxon>
        <taxon>Desulfurococcales</taxon>
        <taxon>Desulfurococcaceae</taxon>
        <taxon>Ignisphaera</taxon>
    </lineage>
</organism>
<dbReference type="Pfam" id="PF22458">
    <property type="entry name" value="RsmF-B_ferredox"/>
    <property type="match status" value="1"/>
</dbReference>
<evidence type="ECO:0000256" key="1">
    <source>
        <dbReference type="ARBA" id="ARBA00022603"/>
    </source>
</evidence>
<accession>A0ABD4ZA60</accession>
<dbReference type="EC" id="2.1.1.-" evidence="6"/>
<dbReference type="GO" id="GO:0003723">
    <property type="term" value="F:RNA binding"/>
    <property type="evidence" value="ECO:0007669"/>
    <property type="project" value="UniProtKB-KW"/>
</dbReference>
<dbReference type="InterPro" id="IPR054728">
    <property type="entry name" value="RsmB-like_ferredoxin"/>
</dbReference>
<dbReference type="PRINTS" id="PR02008">
    <property type="entry name" value="RCMTFAMILY"/>
</dbReference>
<dbReference type="InterPro" id="IPR023267">
    <property type="entry name" value="RCMT"/>
</dbReference>
<dbReference type="CDD" id="cd02440">
    <property type="entry name" value="AdoMet_MTases"/>
    <property type="match status" value="1"/>
</dbReference>
<keyword evidence="3" id="KW-0949">S-adenosyl-L-methionine</keyword>
<dbReference type="InterPro" id="IPR001678">
    <property type="entry name" value="MeTrfase_RsmB-F_NOP2_dom"/>
</dbReference>
<evidence type="ECO:0000256" key="3">
    <source>
        <dbReference type="ARBA" id="ARBA00022691"/>
    </source>
</evidence>
<dbReference type="Gene3D" id="3.30.70.1170">
    <property type="entry name" value="Sun protein, domain 3"/>
    <property type="match status" value="1"/>
</dbReference>
<reference evidence="6 7" key="1">
    <citation type="submission" date="2023-05" db="EMBL/GenBank/DDBJ databases">
        <title>A new hyperthermophilic archaea 'Ignisphaera cupida' sp. nov. and description of the family 'Ignisphaeraceae' fam. nov.</title>
        <authorList>
            <person name="Podosokorskaya O.A."/>
            <person name="Elcheninov A.G."/>
            <person name="Klukina A."/>
            <person name="Merkel A.Y."/>
        </authorList>
    </citation>
    <scope>NUCLEOTIDE SEQUENCE [LARGE SCALE GENOMIC DNA]</scope>
    <source>
        <strain evidence="6 7">4213-co</strain>
    </source>
</reference>
<dbReference type="Proteomes" id="UP001529235">
    <property type="component" value="Unassembled WGS sequence"/>
</dbReference>
<feature type="domain" description="SAM-dependent MTase RsmB/NOP-type" evidence="5">
    <location>
        <begin position="145"/>
        <end position="419"/>
    </location>
</feature>
<dbReference type="EMBL" id="JASNVW010000008">
    <property type="protein sequence ID" value="MDK6029448.1"/>
    <property type="molecule type" value="Genomic_DNA"/>
</dbReference>
<dbReference type="Pfam" id="PF01189">
    <property type="entry name" value="Methyltr_RsmB-F"/>
    <property type="match status" value="1"/>
</dbReference>
<dbReference type="Gene3D" id="3.40.50.150">
    <property type="entry name" value="Vaccinia Virus protein VP39"/>
    <property type="match status" value="1"/>
</dbReference>
<keyword evidence="1 6" id="KW-0489">Methyltransferase</keyword>
<evidence type="ECO:0000256" key="4">
    <source>
        <dbReference type="ARBA" id="ARBA00022884"/>
    </source>
</evidence>
<dbReference type="PANTHER" id="PTHR22807">
    <property type="entry name" value="NOP2 YEAST -RELATED NOL1/NOP2/FMU SUN DOMAIN-CONTAINING"/>
    <property type="match status" value="1"/>
</dbReference>
<evidence type="ECO:0000313" key="6">
    <source>
        <dbReference type="EMBL" id="MDK6029448.1"/>
    </source>
</evidence>
<dbReference type="RefSeq" id="WP_285274432.1">
    <property type="nucleotide sequence ID" value="NZ_JASNVW010000008.1"/>
</dbReference>
<dbReference type="PANTHER" id="PTHR22807:SF70">
    <property type="entry name" value="TRNA_RRNA CYTOSINE-C5-METHYLASE, NOL1_NOP2_SUN FAMILY, FUSED TO N-TERMINAL NUSB REGULATOR DOMAIN"/>
    <property type="match status" value="1"/>
</dbReference>
<keyword evidence="2 6" id="KW-0808">Transferase</keyword>
<name>A0ABD4ZA60_9CREN</name>
<dbReference type="InterPro" id="IPR049560">
    <property type="entry name" value="MeTrfase_RsmB-F_NOP2_cat"/>
</dbReference>
<evidence type="ECO:0000259" key="5">
    <source>
        <dbReference type="PROSITE" id="PS51686"/>
    </source>
</evidence>
<dbReference type="AlphaFoldDB" id="A0ABD4ZA60"/>
<dbReference type="InterPro" id="IPR029063">
    <property type="entry name" value="SAM-dependent_MTases_sf"/>
</dbReference>
<dbReference type="GO" id="GO:0008168">
    <property type="term" value="F:methyltransferase activity"/>
    <property type="evidence" value="ECO:0007669"/>
    <property type="project" value="UniProtKB-KW"/>
</dbReference>
<keyword evidence="7" id="KW-1185">Reference proteome</keyword>
<comment type="caution">
    <text evidence="6">The sequence shown here is derived from an EMBL/GenBank/DDBJ whole genome shotgun (WGS) entry which is preliminary data.</text>
</comment>
<sequence>MNIDVIVSVLANVLYTILRKKVSSRKAFSYTCKRFGCGKALLEREFLYKLSQEFVSNYYKLLYIVERSSKVRNPSHRLLARAFIYMWLVERGERVDSKLRKAIERDFPRINEFMLNIDEPWAMLSYPKWLFDKLSTVMPIDEVVEMLKAMNKRVLWIRINTLKIDVDKALKILSDEGVEYEADKNIPFLVRVVKTKKPIRTLELFKNGSIIIQDKASVLTVLALDPKPDMLIYDFAAAPGIKTSLIMQLTENKARVVAFDLSRRRLEAMKMLLNRYGVDTSRIELVLADSTKIALSKKADAILVDATCSSSGAISKDPAIKIILRDSRIPQKMSIIQTEMLLNALKHGERVVYAVCSILPDEGEEVVEKVFSKETTHKLVDPQIPASRGYPKYSIWNKVRRTLPHIDKSEGFFIARLER</sequence>
<gene>
    <name evidence="6" type="ORF">QPL79_08735</name>
</gene>
<dbReference type="SUPFAM" id="SSF53335">
    <property type="entry name" value="S-adenosyl-L-methionine-dependent methyltransferases"/>
    <property type="match status" value="1"/>
</dbReference>
<proteinExistence type="predicted"/>
<dbReference type="PROSITE" id="PS51686">
    <property type="entry name" value="SAM_MT_RSMB_NOP"/>
    <property type="match status" value="1"/>
</dbReference>